<organism evidence="15 16">
    <name type="scientific">Dictyocaulus viviparus</name>
    <name type="common">Bovine lungworm</name>
    <dbReference type="NCBI Taxonomy" id="29172"/>
    <lineage>
        <taxon>Eukaryota</taxon>
        <taxon>Metazoa</taxon>
        <taxon>Ecdysozoa</taxon>
        <taxon>Nematoda</taxon>
        <taxon>Chromadorea</taxon>
        <taxon>Rhabditida</taxon>
        <taxon>Rhabditina</taxon>
        <taxon>Rhabditomorpha</taxon>
        <taxon>Strongyloidea</taxon>
        <taxon>Metastrongylidae</taxon>
        <taxon>Dictyocaulus</taxon>
    </lineage>
</organism>
<reference evidence="15 16" key="1">
    <citation type="submission" date="2013-11" db="EMBL/GenBank/DDBJ databases">
        <title>Draft genome of the bovine lungworm Dictyocaulus viviparus.</title>
        <authorList>
            <person name="Mitreva M."/>
        </authorList>
    </citation>
    <scope>NUCLEOTIDE SEQUENCE [LARGE SCALE GENOMIC DNA]</scope>
    <source>
        <strain evidence="15 16">HannoverDv2000</strain>
    </source>
</reference>
<keyword evidence="16" id="KW-1185">Reference proteome</keyword>
<gene>
    <name evidence="15" type="ORF">DICVIV_07963</name>
</gene>
<evidence type="ECO:0000256" key="10">
    <source>
        <dbReference type="ARBA" id="ARBA00023266"/>
    </source>
</evidence>
<dbReference type="Pfam" id="PF00586">
    <property type="entry name" value="AIRS"/>
    <property type="match status" value="1"/>
</dbReference>
<dbReference type="EC" id="2.5.1.60" evidence="2"/>
<keyword evidence="4" id="KW-0637">Prenyltransferase</keyword>
<dbReference type="FunFam" id="1.25.40.120:FF:000035">
    <property type="entry name" value="Geranylgeranyl transferase type-2 subunit alpha"/>
    <property type="match status" value="1"/>
</dbReference>
<evidence type="ECO:0000256" key="11">
    <source>
        <dbReference type="ARBA" id="ARBA00031267"/>
    </source>
</evidence>
<name>A0A0D8XQD2_DICVI</name>
<dbReference type="Pfam" id="PF01239">
    <property type="entry name" value="PPTA"/>
    <property type="match status" value="3"/>
</dbReference>
<dbReference type="InterPro" id="IPR036921">
    <property type="entry name" value="PurM-like_N_sf"/>
</dbReference>
<evidence type="ECO:0000313" key="15">
    <source>
        <dbReference type="EMBL" id="KJH45962.1"/>
    </source>
</evidence>
<dbReference type="EMBL" id="KN716376">
    <property type="protein sequence ID" value="KJH45962.1"/>
    <property type="molecule type" value="Genomic_DNA"/>
</dbReference>
<dbReference type="NCBIfam" id="TIGR00476">
    <property type="entry name" value="selD"/>
    <property type="match status" value="1"/>
</dbReference>
<dbReference type="FunFam" id="3.90.650.10:FF:000010">
    <property type="entry name" value="Selenide, water dikinase"/>
    <property type="match status" value="1"/>
</dbReference>
<keyword evidence="8 15" id="KW-0418">Kinase</keyword>
<feature type="domain" description="PurM-like C-terminal" evidence="14">
    <location>
        <begin position="164"/>
        <end position="328"/>
    </location>
</feature>
<dbReference type="Gene3D" id="1.25.40.120">
    <property type="entry name" value="Protein prenylyltransferase"/>
    <property type="match status" value="1"/>
</dbReference>
<evidence type="ECO:0000256" key="6">
    <source>
        <dbReference type="ARBA" id="ARBA00022737"/>
    </source>
</evidence>
<dbReference type="SUPFAM" id="SSF55326">
    <property type="entry name" value="PurM N-terminal domain-like"/>
    <property type="match status" value="1"/>
</dbReference>
<dbReference type="SUPFAM" id="SSF56042">
    <property type="entry name" value="PurM C-terminal domain-like"/>
    <property type="match status" value="1"/>
</dbReference>
<dbReference type="GO" id="GO:0005737">
    <property type="term" value="C:cytoplasm"/>
    <property type="evidence" value="ECO:0007669"/>
    <property type="project" value="TreeGrafter"/>
</dbReference>
<dbReference type="SUPFAM" id="SSF52075">
    <property type="entry name" value="Outer arm dynein light chain 1"/>
    <property type="match status" value="1"/>
</dbReference>
<evidence type="ECO:0000256" key="12">
    <source>
        <dbReference type="ARBA" id="ARBA00047658"/>
    </source>
</evidence>
<comment type="similarity">
    <text evidence="1">Belongs to the protein prenyltransferase subunit alpha family.</text>
</comment>
<dbReference type="CDD" id="cd02195">
    <property type="entry name" value="SelD"/>
    <property type="match status" value="1"/>
</dbReference>
<sequence length="934" mass="105718">MDTDAERIEKIVAGFNPSKNGLSDDFVLTKLTGMKGIGLDSCVVPLRHNGLYLVQTTDFFYPLVDDPYLMGRVTCANVLSDLYAMGVINCDNMLMLLGVAVDLNEHERDIIVSMFIKGFKDAADSAGTKVRGGQTVRCPWLLLGGVASSVVSHNEIIKVDQAKHGDILVLTKPIGGQVAVNCYEWLKKNNAKVEELGLDACKIVRAFQQVTEQMTRLNLNAAKLLHKYHAHASTDVTGFGLLGHADNLCRAQKANVRFVIDTLPVVEYMDEVARKMPNGNGFNLFDGTSAETSGGLLVALDERSVQGFMRDLQSLDGYPAWIVGRVEEITVGCISSKDLIVSYYCVGFFRGPIDCVFEMHFVKKVPTTDEEKAVREKDRAIKLKTFCTTRDRIFAKRAKGELDDEILSLTQKLLEKNPDVYTFWNIRREAISEKMVEIPKLHDENSSRQVENLLEAELFLTALCLEENPKSYSAWFHRGWVLQQQKHPDIKRELALCDKALKLDCRCFSSNFHTWDHRRIVSRLGHLGFSEELEFSNRLIAQNFSNYSAWHYRAVLYAQAINEKGFQFDDVVIREELKKVTSAFFTDPDDQSAWMYTRFLIEMNSRKKFSKPNSFMHSIPLTVSFHNGNNTVVMSKACTIDVVLKFVKISQETSWKGISALCTDPQSARIWICKSTIPCTVQPDLETSEIVDISQQPYVNRDLFLEEFDANIINHNPNVVAQNIKDSCIQLMEMEPKNMWVHYTYILCLLEIDPINHHMEILSILKKLASELDVSRKELYKRMISRQILNNVLRTKANGRMLLEDLMDGKITQLSIREAQLSSLDGIELLAGLVTTLDVSGNQLSNLQDLLLPNLEYLIANENPLERLAPNSTLCNVKFLSMGACHLSDVSCILPALKSMHALERFLYCETPLILKTEELAKELPSVRLIPYYV</sequence>
<evidence type="ECO:0000256" key="5">
    <source>
        <dbReference type="ARBA" id="ARBA00022679"/>
    </source>
</evidence>
<evidence type="ECO:0000256" key="8">
    <source>
        <dbReference type="ARBA" id="ARBA00022777"/>
    </source>
</evidence>
<dbReference type="Pfam" id="PF02769">
    <property type="entry name" value="AIRS_C"/>
    <property type="match status" value="1"/>
</dbReference>
<evidence type="ECO:0000256" key="9">
    <source>
        <dbReference type="ARBA" id="ARBA00022840"/>
    </source>
</evidence>
<accession>A0A0D8XQD2</accession>
<dbReference type="STRING" id="29172.A0A0D8XQD2"/>
<dbReference type="FunFam" id="3.30.1330.10:FF:000014">
    <property type="entry name" value="Selenophosphate synthetase 2"/>
    <property type="match status" value="1"/>
</dbReference>
<proteinExistence type="inferred from homology"/>
<dbReference type="Gene3D" id="3.80.10.10">
    <property type="entry name" value="Ribonuclease Inhibitor"/>
    <property type="match status" value="1"/>
</dbReference>
<dbReference type="Gene3D" id="3.90.650.10">
    <property type="entry name" value="PurM-like C-terminal domain"/>
    <property type="match status" value="1"/>
</dbReference>
<dbReference type="AlphaFoldDB" id="A0A0D8XQD2"/>
<evidence type="ECO:0000256" key="1">
    <source>
        <dbReference type="ARBA" id="ARBA00006734"/>
    </source>
</evidence>
<evidence type="ECO:0000256" key="2">
    <source>
        <dbReference type="ARBA" id="ARBA00012656"/>
    </source>
</evidence>
<dbReference type="InterPro" id="IPR036676">
    <property type="entry name" value="PurM-like_C_sf"/>
</dbReference>
<keyword evidence="6" id="KW-0677">Repeat</keyword>
<evidence type="ECO:0000256" key="7">
    <source>
        <dbReference type="ARBA" id="ARBA00022741"/>
    </source>
</evidence>
<reference evidence="16" key="2">
    <citation type="journal article" date="2016" name="Sci. Rep.">
        <title>Dictyocaulus viviparus genome, variome and transcriptome elucidate lungworm biology and support future intervention.</title>
        <authorList>
            <person name="McNulty S.N."/>
            <person name="Strube C."/>
            <person name="Rosa B.A."/>
            <person name="Martin J.C."/>
            <person name="Tyagi R."/>
            <person name="Choi Y.J."/>
            <person name="Wang Q."/>
            <person name="Hallsworth Pepin K."/>
            <person name="Zhang X."/>
            <person name="Ozersky P."/>
            <person name="Wilson R.K."/>
            <person name="Sternberg P.W."/>
            <person name="Gasser R.B."/>
            <person name="Mitreva M."/>
        </authorList>
    </citation>
    <scope>NUCLEOTIDE SEQUENCE [LARGE SCALE GENOMIC DNA]</scope>
    <source>
        <strain evidence="16">HannoverDv2000</strain>
    </source>
</reference>
<evidence type="ECO:0000259" key="13">
    <source>
        <dbReference type="Pfam" id="PF00586"/>
    </source>
</evidence>
<dbReference type="Gene3D" id="2.60.40.1130">
    <property type="entry name" value="Rab geranylgeranyltransferase alpha-subunit, insert domain"/>
    <property type="match status" value="1"/>
</dbReference>
<protein>
    <recommendedName>
        <fullName evidence="3">Geranylgeranyl transferase type-2 subunit alpha</fullName>
        <ecNumber evidence="2">2.5.1.60</ecNumber>
    </recommendedName>
    <alternativeName>
        <fullName evidence="11">Geranylgeranyl transferase type II subunit alpha</fullName>
    </alternativeName>
</protein>
<dbReference type="InterPro" id="IPR004536">
    <property type="entry name" value="SPS/SelD"/>
</dbReference>
<dbReference type="PROSITE" id="PS51147">
    <property type="entry name" value="PFTA"/>
    <property type="match status" value="5"/>
</dbReference>
<keyword evidence="7" id="KW-0547">Nucleotide-binding</keyword>
<keyword evidence="10" id="KW-0711">Selenium</keyword>
<dbReference type="InterPro" id="IPR002088">
    <property type="entry name" value="Prenyl_trans_a"/>
</dbReference>
<evidence type="ECO:0000313" key="16">
    <source>
        <dbReference type="Proteomes" id="UP000053766"/>
    </source>
</evidence>
<dbReference type="GO" id="GO:0004663">
    <property type="term" value="F:Rab geranylgeranyltransferase activity"/>
    <property type="evidence" value="ECO:0007669"/>
    <property type="project" value="UniProtKB-EC"/>
</dbReference>
<dbReference type="InterPro" id="IPR032675">
    <property type="entry name" value="LRR_dom_sf"/>
</dbReference>
<comment type="catalytic activity">
    <reaction evidence="12">
        <text>geranylgeranyl diphosphate + L-cysteinyl-[protein] = S-geranylgeranyl-L-cysteinyl-[protein] + diphosphate</text>
        <dbReference type="Rhea" id="RHEA:21240"/>
        <dbReference type="Rhea" id="RHEA-COMP:10131"/>
        <dbReference type="Rhea" id="RHEA-COMP:11537"/>
        <dbReference type="ChEBI" id="CHEBI:29950"/>
        <dbReference type="ChEBI" id="CHEBI:33019"/>
        <dbReference type="ChEBI" id="CHEBI:57533"/>
        <dbReference type="ChEBI" id="CHEBI:86021"/>
        <dbReference type="EC" id="2.5.1.60"/>
    </reaction>
</comment>
<evidence type="ECO:0000256" key="4">
    <source>
        <dbReference type="ARBA" id="ARBA00022602"/>
    </source>
</evidence>
<dbReference type="Gene3D" id="3.30.1330.10">
    <property type="entry name" value="PurM-like, N-terminal domain"/>
    <property type="match status" value="1"/>
</dbReference>
<dbReference type="GO" id="GO:0005524">
    <property type="term" value="F:ATP binding"/>
    <property type="evidence" value="ECO:0007669"/>
    <property type="project" value="UniProtKB-KW"/>
</dbReference>
<evidence type="ECO:0000259" key="14">
    <source>
        <dbReference type="Pfam" id="PF02769"/>
    </source>
</evidence>
<keyword evidence="5" id="KW-0808">Transferase</keyword>
<dbReference type="InterPro" id="IPR016188">
    <property type="entry name" value="PurM-like_N"/>
</dbReference>
<dbReference type="Proteomes" id="UP000053766">
    <property type="component" value="Unassembled WGS sequence"/>
</dbReference>
<dbReference type="PANTHER" id="PTHR10256">
    <property type="entry name" value="SELENIDE, WATER DIKINASE"/>
    <property type="match status" value="1"/>
</dbReference>
<dbReference type="InterPro" id="IPR010918">
    <property type="entry name" value="PurM-like_C_dom"/>
</dbReference>
<dbReference type="PANTHER" id="PTHR10256:SF0">
    <property type="entry name" value="INACTIVE SELENIDE, WATER DIKINASE-LIKE PROTEIN-RELATED"/>
    <property type="match status" value="1"/>
</dbReference>
<keyword evidence="9" id="KW-0067">ATP-binding</keyword>
<feature type="domain" description="PurM-like N-terminal" evidence="13">
    <location>
        <begin position="40"/>
        <end position="137"/>
    </location>
</feature>
<dbReference type="OrthoDB" id="1658at2759"/>
<dbReference type="GO" id="GO:0004756">
    <property type="term" value="F:selenide, water dikinase activity"/>
    <property type="evidence" value="ECO:0007669"/>
    <property type="project" value="TreeGrafter"/>
</dbReference>
<evidence type="ECO:0000256" key="3">
    <source>
        <dbReference type="ARBA" id="ARBA00014772"/>
    </source>
</evidence>
<dbReference type="GO" id="GO:0016260">
    <property type="term" value="P:selenocysteine biosynthetic process"/>
    <property type="evidence" value="ECO:0007669"/>
    <property type="project" value="TreeGrafter"/>
</dbReference>
<dbReference type="SUPFAM" id="SSF48439">
    <property type="entry name" value="Protein prenylyltransferase"/>
    <property type="match status" value="1"/>
</dbReference>